<gene>
    <name evidence="2" type="ORF">A5804_002707</name>
</gene>
<evidence type="ECO:0000313" key="3">
    <source>
        <dbReference type="Proteomes" id="UP000194737"/>
    </source>
</evidence>
<dbReference type="SUPFAM" id="SSF52540">
    <property type="entry name" value="P-loop containing nucleoside triphosphate hydrolases"/>
    <property type="match status" value="1"/>
</dbReference>
<organism evidence="2 3">
    <name type="scientific">Enterococcus faecium</name>
    <name type="common">Streptococcus faecium</name>
    <dbReference type="NCBI Taxonomy" id="1352"/>
    <lineage>
        <taxon>Bacteria</taxon>
        <taxon>Bacillati</taxon>
        <taxon>Bacillota</taxon>
        <taxon>Bacilli</taxon>
        <taxon>Lactobacillales</taxon>
        <taxon>Enterococcaceae</taxon>
        <taxon>Enterococcus</taxon>
    </lineage>
</organism>
<dbReference type="Proteomes" id="UP000194737">
    <property type="component" value="Unassembled WGS sequence"/>
</dbReference>
<name>A0AB73Q141_ENTFC</name>
<protein>
    <recommendedName>
        <fullName evidence="1">AAA domain-containing protein</fullName>
    </recommendedName>
</protein>
<dbReference type="RefSeq" id="WP_086325145.1">
    <property type="nucleotide sequence ID" value="NZ_JBNBYO010000017.1"/>
</dbReference>
<evidence type="ECO:0000313" key="2">
    <source>
        <dbReference type="EMBL" id="OTN94397.1"/>
    </source>
</evidence>
<dbReference type="Pfam" id="PF13614">
    <property type="entry name" value="AAA_31"/>
    <property type="match status" value="1"/>
</dbReference>
<dbReference type="InterPro" id="IPR027417">
    <property type="entry name" value="P-loop_NTPase"/>
</dbReference>
<accession>A0AB73Q141</accession>
<dbReference type="AlphaFoldDB" id="A0AB73Q141"/>
<dbReference type="InterPro" id="IPR025669">
    <property type="entry name" value="AAA_dom"/>
</dbReference>
<proteinExistence type="predicted"/>
<dbReference type="PANTHER" id="PTHR13696:SF52">
    <property type="entry name" value="PARA FAMILY PROTEIN CT_582"/>
    <property type="match status" value="1"/>
</dbReference>
<evidence type="ECO:0000259" key="1">
    <source>
        <dbReference type="Pfam" id="PF13614"/>
    </source>
</evidence>
<dbReference type="Gene3D" id="3.40.50.300">
    <property type="entry name" value="P-loop containing nucleotide triphosphate hydrolases"/>
    <property type="match status" value="1"/>
</dbReference>
<sequence length="274" mass="30879">MNAKVLSLANFKGGVGKTSTTCLLAYNIATRLNKKVLVIDFDAQGNATNLLMKTAVANSDQKEEKLIISGSLMSAITNQSPLKNIIKNVIPNLDLIPNAIDFSLYTRFLEKNFKTEFEKVSYFNSLIEPLKSQYDYIFIDVPPTLSLLNDSAFMACDQIVIVLQTQERSLAGAETFLEYIVQNLKGDFHSKLDVLGILPVLSKKQVAVDTEVLKAAIANWGEEWIFNNMIHIMERIKRMDMTGITDNPHDIHDKRVHEKFLNVANELIQRLEAE</sequence>
<comment type="caution">
    <text evidence="2">The sequence shown here is derived from an EMBL/GenBank/DDBJ whole genome shotgun (WGS) entry which is preliminary data.</text>
</comment>
<dbReference type="EMBL" id="NGLB01000003">
    <property type="protein sequence ID" value="OTN94397.1"/>
    <property type="molecule type" value="Genomic_DNA"/>
</dbReference>
<feature type="domain" description="AAA" evidence="1">
    <location>
        <begin position="4"/>
        <end position="192"/>
    </location>
</feature>
<dbReference type="PANTHER" id="PTHR13696">
    <property type="entry name" value="P-LOOP CONTAINING NUCLEOSIDE TRIPHOSPHATE HYDROLASE"/>
    <property type="match status" value="1"/>
</dbReference>
<dbReference type="InterPro" id="IPR050678">
    <property type="entry name" value="DNA_Partitioning_ATPase"/>
</dbReference>
<dbReference type="CDD" id="cd02042">
    <property type="entry name" value="ParAB_family"/>
    <property type="match status" value="1"/>
</dbReference>
<reference evidence="2 3" key="1">
    <citation type="submission" date="2017-05" db="EMBL/GenBank/DDBJ databases">
        <title>The Genome Sequence of Enterococcus faecium 6F2_DIV0138.</title>
        <authorList>
            <consortium name="The Broad Institute Genomics Platform"/>
            <consortium name="The Broad Institute Genomic Center for Infectious Diseases"/>
            <person name="Earl A."/>
            <person name="Manson A."/>
            <person name="Schwartman J."/>
            <person name="Gilmore M."/>
            <person name="Abouelleil A."/>
            <person name="Cao P."/>
            <person name="Chapman S."/>
            <person name="Cusick C."/>
            <person name="Shea T."/>
            <person name="Young S."/>
            <person name="Neafsey D."/>
            <person name="Nusbaum C."/>
            <person name="Birren B."/>
        </authorList>
    </citation>
    <scope>NUCLEOTIDE SEQUENCE [LARGE SCALE GENOMIC DNA]</scope>
    <source>
        <strain evidence="2 3">6F2_DIV0138</strain>
    </source>
</reference>